<reference evidence="1" key="1">
    <citation type="submission" date="2025-03" db="EMBL/GenBank/DDBJ databases">
        <authorList>
            <consortium name="ELIXIR-Norway"/>
            <consortium name="Elixir Norway"/>
        </authorList>
    </citation>
    <scope>NUCLEOTIDE SEQUENCE</scope>
</reference>
<name>A0ACB1KDE4_RANTA</name>
<protein>
    <submittedName>
        <fullName evidence="1">Uncharacterized protein</fullName>
    </submittedName>
</protein>
<sequence length="63" mass="7434">MTEQRKKPYLMPRFTKRTKDVCRWSQEPLKRLPPRALVEELPMDRAEEESLSNTKVTSGVTEN</sequence>
<organism evidence="1 2">
    <name type="scientific">Rangifer tarandus platyrhynchus</name>
    <name type="common">Svalbard reindeer</name>
    <dbReference type="NCBI Taxonomy" id="3082113"/>
    <lineage>
        <taxon>Eukaryota</taxon>
        <taxon>Metazoa</taxon>
        <taxon>Chordata</taxon>
        <taxon>Craniata</taxon>
        <taxon>Vertebrata</taxon>
        <taxon>Euteleostomi</taxon>
        <taxon>Mammalia</taxon>
        <taxon>Eutheria</taxon>
        <taxon>Laurasiatheria</taxon>
        <taxon>Artiodactyla</taxon>
        <taxon>Ruminantia</taxon>
        <taxon>Pecora</taxon>
        <taxon>Cervidae</taxon>
        <taxon>Odocoileinae</taxon>
        <taxon>Rangifer</taxon>
    </lineage>
</organism>
<feature type="non-terminal residue" evidence="1">
    <location>
        <position position="63"/>
    </location>
</feature>
<accession>A0ACB1KDE4</accession>
<proteinExistence type="predicted"/>
<dbReference type="Proteomes" id="UP001162501">
    <property type="component" value="Unassembled WGS sequence"/>
</dbReference>
<dbReference type="EMBL" id="CATOBB020000037">
    <property type="protein sequence ID" value="CAM9111789.1"/>
    <property type="molecule type" value="Genomic_DNA"/>
</dbReference>
<evidence type="ECO:0000313" key="1">
    <source>
        <dbReference type="EMBL" id="CAM9111789.1"/>
    </source>
</evidence>
<comment type="caution">
    <text evidence="1">The sequence shown here is derived from an EMBL/GenBank/DDBJ whole genome shotgun (WGS) entry which is preliminary data.</text>
</comment>
<evidence type="ECO:0000313" key="2">
    <source>
        <dbReference type="Proteomes" id="UP001162501"/>
    </source>
</evidence>
<gene>
    <name evidence="1" type="ORF">MRATA1EN22A_LOCUS28580</name>
</gene>